<dbReference type="Gene3D" id="3.60.40.10">
    <property type="entry name" value="PPM-type phosphatase domain"/>
    <property type="match status" value="1"/>
</dbReference>
<gene>
    <name evidence="3" type="ORF">SAMN05192530_1178</name>
</gene>
<proteinExistence type="predicted"/>
<dbReference type="InterPro" id="IPR017748">
    <property type="entry name" value="TagF"/>
</dbReference>
<accession>A0A1H0N3D5</accession>
<dbReference type="SMART" id="SM00332">
    <property type="entry name" value="PP2Cc"/>
    <property type="match status" value="1"/>
</dbReference>
<dbReference type="InterPro" id="IPR001932">
    <property type="entry name" value="PPM-type_phosphatase-like_dom"/>
</dbReference>
<feature type="region of interest" description="Disordered" evidence="1">
    <location>
        <begin position="197"/>
        <end position="217"/>
    </location>
</feature>
<evidence type="ECO:0000313" key="3">
    <source>
        <dbReference type="EMBL" id="SDO87173.1"/>
    </source>
</evidence>
<dbReference type="EMBL" id="FNIT01000017">
    <property type="protein sequence ID" value="SDO87173.1"/>
    <property type="molecule type" value="Genomic_DNA"/>
</dbReference>
<organism evidence="3 4">
    <name type="scientific">Aureimonas jatrophae</name>
    <dbReference type="NCBI Taxonomy" id="1166073"/>
    <lineage>
        <taxon>Bacteria</taxon>
        <taxon>Pseudomonadati</taxon>
        <taxon>Pseudomonadota</taxon>
        <taxon>Alphaproteobacteria</taxon>
        <taxon>Hyphomicrobiales</taxon>
        <taxon>Aurantimonadaceae</taxon>
        <taxon>Aureimonas</taxon>
    </lineage>
</organism>
<reference evidence="3 4" key="1">
    <citation type="submission" date="2016-10" db="EMBL/GenBank/DDBJ databases">
        <authorList>
            <person name="de Groot N.N."/>
        </authorList>
    </citation>
    <scope>NUCLEOTIDE SEQUENCE [LARGE SCALE GENOMIC DNA]</scope>
    <source>
        <strain evidence="4">L7-484,KACC 16230,DSM 25025</strain>
    </source>
</reference>
<dbReference type="AlphaFoldDB" id="A0A1H0N3D5"/>
<dbReference type="STRING" id="1166073.SAMN05192530_1178"/>
<name>A0A1H0N3D5_9HYPH</name>
<dbReference type="Gene3D" id="3.40.1730.10">
    <property type="entry name" value="pa0076 domain"/>
    <property type="match status" value="1"/>
</dbReference>
<dbReference type="Pfam" id="PF09867">
    <property type="entry name" value="TagF_N"/>
    <property type="match status" value="1"/>
</dbReference>
<sequence length="437" mass="46577">MPGAGFFGKVPSQGDFVASRFDRSLRDPLDRWAQRALAQARRERGESWKQAFLAMPPWRFALGAALAGGEPAIGVMVPSQDRVGRPFPLFLGARMADHRGPVRLLARQRRWFETAEALALEARGTTMPLERLDRNLASLWPDPGAGSDEGAGSSGREERDRSFWWTDGNPPRRFAANGFPAPEEFGHFLAEDAMGAVREPERKPGAAPPPLSAPASPQNFALRVATRSHPGTRLRVDADAVFVAEPGHLHAIAGGQGSLTATPAPARLALERVSRVLPSDRIADLTAEVKGALGNANTLMRREGGEALPPGGIGIVALALASDGFAAVWAGDLRCYLLRAGTMRLLTRDHVGIGLERRLTRSLGGSAQFSCDVAGGRTEPGDVFLLATGSLTRALPEREIAGRLMAAEPEAAARALLDDALVAGVRENLSVIVAGLR</sequence>
<evidence type="ECO:0000313" key="4">
    <source>
        <dbReference type="Proteomes" id="UP000198793"/>
    </source>
</evidence>
<evidence type="ECO:0000256" key="1">
    <source>
        <dbReference type="SAM" id="MobiDB-lite"/>
    </source>
</evidence>
<dbReference type="NCBIfam" id="TIGR03373">
    <property type="entry name" value="VI_minor_4"/>
    <property type="match status" value="1"/>
</dbReference>
<dbReference type="InterPro" id="IPR036457">
    <property type="entry name" value="PPM-type-like_dom_sf"/>
</dbReference>
<keyword evidence="4" id="KW-1185">Reference proteome</keyword>
<dbReference type="PROSITE" id="PS51746">
    <property type="entry name" value="PPM_2"/>
    <property type="match status" value="1"/>
</dbReference>
<feature type="domain" description="PPM-type phosphatase" evidence="2">
    <location>
        <begin position="223"/>
        <end position="436"/>
    </location>
</feature>
<protein>
    <submittedName>
        <fullName evidence="3">Type VI secretion system protein ImpM</fullName>
    </submittedName>
</protein>
<evidence type="ECO:0000259" key="2">
    <source>
        <dbReference type="PROSITE" id="PS51746"/>
    </source>
</evidence>
<dbReference type="SUPFAM" id="SSF81606">
    <property type="entry name" value="PP2C-like"/>
    <property type="match status" value="1"/>
</dbReference>
<dbReference type="Proteomes" id="UP000198793">
    <property type="component" value="Unassembled WGS sequence"/>
</dbReference>
<feature type="region of interest" description="Disordered" evidence="1">
    <location>
        <begin position="138"/>
        <end position="167"/>
    </location>
</feature>
<dbReference type="InterPro" id="IPR038225">
    <property type="entry name" value="TagF_sf"/>
</dbReference>